<feature type="region of interest" description="Disordered" evidence="1">
    <location>
        <begin position="341"/>
        <end position="372"/>
    </location>
</feature>
<feature type="transmembrane region" description="Helical" evidence="2">
    <location>
        <begin position="53"/>
        <end position="70"/>
    </location>
</feature>
<keyword evidence="2" id="KW-1133">Transmembrane helix</keyword>
<dbReference type="PANTHER" id="PTHR32251">
    <property type="entry name" value="3-OXO-5-ALPHA-STEROID 4-DEHYDROGENASE"/>
    <property type="match status" value="1"/>
</dbReference>
<comment type="caution">
    <text evidence="3">The sequence shown here is derived from an EMBL/GenBank/DDBJ whole genome shotgun (WGS) entry which is preliminary data.</text>
</comment>
<proteinExistence type="predicted"/>
<dbReference type="OrthoDB" id="201504at2759"/>
<dbReference type="PANTHER" id="PTHR32251:SF23">
    <property type="entry name" value="3-OXO-5-ALPHA-STEROID 4-DEHYDROGENASE (DUF1295)"/>
    <property type="match status" value="1"/>
</dbReference>
<name>A0A2B7X858_9EURO</name>
<protein>
    <submittedName>
        <fullName evidence="3">Uncharacterized protein</fullName>
    </submittedName>
</protein>
<dbReference type="EMBL" id="PDNC01000033">
    <property type="protein sequence ID" value="PGH05079.1"/>
    <property type="molecule type" value="Genomic_DNA"/>
</dbReference>
<evidence type="ECO:0000256" key="1">
    <source>
        <dbReference type="SAM" id="MobiDB-lite"/>
    </source>
</evidence>
<feature type="transmembrane region" description="Helical" evidence="2">
    <location>
        <begin position="153"/>
        <end position="179"/>
    </location>
</feature>
<evidence type="ECO:0000256" key="2">
    <source>
        <dbReference type="SAM" id="Phobius"/>
    </source>
</evidence>
<dbReference type="InterPro" id="IPR010721">
    <property type="entry name" value="UstE-like"/>
</dbReference>
<dbReference type="Gene3D" id="1.20.120.1630">
    <property type="match status" value="1"/>
</dbReference>
<evidence type="ECO:0000313" key="3">
    <source>
        <dbReference type="EMBL" id="PGH05079.1"/>
    </source>
</evidence>
<evidence type="ECO:0000313" key="4">
    <source>
        <dbReference type="Proteomes" id="UP000224080"/>
    </source>
</evidence>
<dbReference type="Proteomes" id="UP000224080">
    <property type="component" value="Unassembled WGS sequence"/>
</dbReference>
<gene>
    <name evidence="3" type="ORF">GX51_03177</name>
</gene>
<dbReference type="Pfam" id="PF06966">
    <property type="entry name" value="DUF1295"/>
    <property type="match status" value="1"/>
</dbReference>
<keyword evidence="2" id="KW-0812">Transmembrane</keyword>
<feature type="compositionally biased region" description="Basic residues" evidence="1">
    <location>
        <begin position="362"/>
        <end position="372"/>
    </location>
</feature>
<dbReference type="GO" id="GO:0016020">
    <property type="term" value="C:membrane"/>
    <property type="evidence" value="ECO:0007669"/>
    <property type="project" value="TreeGrafter"/>
</dbReference>
<organism evidence="3 4">
    <name type="scientific">Blastomyces parvus</name>
    <dbReference type="NCBI Taxonomy" id="2060905"/>
    <lineage>
        <taxon>Eukaryota</taxon>
        <taxon>Fungi</taxon>
        <taxon>Dikarya</taxon>
        <taxon>Ascomycota</taxon>
        <taxon>Pezizomycotina</taxon>
        <taxon>Eurotiomycetes</taxon>
        <taxon>Eurotiomycetidae</taxon>
        <taxon>Onygenales</taxon>
        <taxon>Ajellomycetaceae</taxon>
        <taxon>Blastomyces</taxon>
    </lineage>
</organism>
<sequence length="372" mass="42511">MALPTINTLEACADFHLTVLPYLSQFTSLPTKLIDSGLDIQALKNVYITTNPLVIAIAFALFLAPVFLIISEVTRNYSQVDRCWSILPIVYNVHYSVWSRLNGLPTGIIDTICGISVIWGARLTYNYWRKGGYSIGSEDYRWVIVRNKINNRFLFFLFNATFISLVQPVLLALITAPTYLFVLLSITPGGSERDPCDTVFSRIVLLFIFIEALADQQQWQFQKAKKEYNEIARVPPQYKSIYTNNDLSRGFVVSGLWAWCRHPNFTAEQAIWLAFYQWSCVKTDQLYNWSSIGALCYVALFQGSTYLTEKITASKYPDYKQYQLRVGKFIPRLGVEPWGDIPEDHGALEVPNQPEKSQQSKSKSKATRKKTK</sequence>
<dbReference type="AlphaFoldDB" id="A0A2B7X858"/>
<keyword evidence="2" id="KW-0472">Membrane</keyword>
<accession>A0A2B7X858</accession>
<reference evidence="3 4" key="1">
    <citation type="submission" date="2017-10" db="EMBL/GenBank/DDBJ databases">
        <title>Comparative genomics in systemic dimorphic fungi from Ajellomycetaceae.</title>
        <authorList>
            <person name="Munoz J.F."/>
            <person name="Mcewen J.G."/>
            <person name="Clay O.K."/>
            <person name="Cuomo C.A."/>
        </authorList>
    </citation>
    <scope>NUCLEOTIDE SEQUENCE [LARGE SCALE GENOMIC DNA]</scope>
    <source>
        <strain evidence="3 4">UAMH130</strain>
    </source>
</reference>
<keyword evidence="4" id="KW-1185">Reference proteome</keyword>